<dbReference type="GO" id="GO:0009807">
    <property type="term" value="P:lignan biosynthetic process"/>
    <property type="evidence" value="ECO:0000318"/>
    <property type="project" value="GO_Central"/>
</dbReference>
<dbReference type="PANTHER" id="PTHR43349:SF35">
    <property type="entry name" value="PHENYLCOUMARAN BENZYLIC ETHER REDUCTASE 1"/>
    <property type="match status" value="1"/>
</dbReference>
<dbReference type="Gene3D" id="3.40.50.720">
    <property type="entry name" value="NAD(P)-binding Rossmann-like Domain"/>
    <property type="match status" value="1"/>
</dbReference>
<dbReference type="SUPFAM" id="SSF51735">
    <property type="entry name" value="NAD(P)-binding Rossmann-fold domains"/>
    <property type="match status" value="1"/>
</dbReference>
<dbReference type="CDD" id="cd05259">
    <property type="entry name" value="PCBER_SDR_a"/>
    <property type="match status" value="1"/>
</dbReference>
<dbReference type="OrthoDB" id="419598at2759"/>
<dbReference type="OMA" id="EWFRQDN"/>
<dbReference type="InterPro" id="IPR036291">
    <property type="entry name" value="NAD(P)-bd_dom_sf"/>
</dbReference>
<evidence type="ECO:0000259" key="4">
    <source>
        <dbReference type="Pfam" id="PF05368"/>
    </source>
</evidence>
<dbReference type="Proteomes" id="UP000036987">
    <property type="component" value="Unassembled WGS sequence"/>
</dbReference>
<evidence type="ECO:0000256" key="3">
    <source>
        <dbReference type="ARBA" id="ARBA00023002"/>
    </source>
</evidence>
<dbReference type="InterPro" id="IPR008030">
    <property type="entry name" value="NmrA-like"/>
</dbReference>
<keyword evidence="3" id="KW-0560">Oxidoreductase</keyword>
<dbReference type="InterPro" id="IPR050608">
    <property type="entry name" value="NmrA-type/Isoflavone_red_sf"/>
</dbReference>
<comment type="caution">
    <text evidence="5">The sequence shown here is derived from an EMBL/GenBank/DDBJ whole genome shotgun (WGS) entry which is preliminary data.</text>
</comment>
<reference evidence="6" key="1">
    <citation type="journal article" date="2016" name="Nature">
        <title>The genome of the seagrass Zostera marina reveals angiosperm adaptation to the sea.</title>
        <authorList>
            <person name="Olsen J.L."/>
            <person name="Rouze P."/>
            <person name="Verhelst B."/>
            <person name="Lin Y.-C."/>
            <person name="Bayer T."/>
            <person name="Collen J."/>
            <person name="Dattolo E."/>
            <person name="De Paoli E."/>
            <person name="Dittami S."/>
            <person name="Maumus F."/>
            <person name="Michel G."/>
            <person name="Kersting A."/>
            <person name="Lauritano C."/>
            <person name="Lohaus R."/>
            <person name="Toepel M."/>
            <person name="Tonon T."/>
            <person name="Vanneste K."/>
            <person name="Amirebrahimi M."/>
            <person name="Brakel J."/>
            <person name="Bostroem C."/>
            <person name="Chovatia M."/>
            <person name="Grimwood J."/>
            <person name="Jenkins J.W."/>
            <person name="Jueterbock A."/>
            <person name="Mraz A."/>
            <person name="Stam W.T."/>
            <person name="Tice H."/>
            <person name="Bornberg-Bauer E."/>
            <person name="Green P.J."/>
            <person name="Pearson G.A."/>
            <person name="Procaccini G."/>
            <person name="Duarte C.M."/>
            <person name="Schmutz J."/>
            <person name="Reusch T.B.H."/>
            <person name="Van de Peer Y."/>
        </authorList>
    </citation>
    <scope>NUCLEOTIDE SEQUENCE [LARGE SCALE GENOMIC DNA]</scope>
    <source>
        <strain evidence="6">cv. Finnish</strain>
    </source>
</reference>
<gene>
    <name evidence="5" type="ORF">ZOSMA_15G00610</name>
</gene>
<dbReference type="STRING" id="29655.A0A0K9PUL1"/>
<dbReference type="Pfam" id="PF05368">
    <property type="entry name" value="NmrA"/>
    <property type="match status" value="1"/>
</dbReference>
<evidence type="ECO:0000313" key="6">
    <source>
        <dbReference type="Proteomes" id="UP000036987"/>
    </source>
</evidence>
<dbReference type="Gene3D" id="3.90.25.10">
    <property type="entry name" value="UDP-galactose 4-epimerase, domain 1"/>
    <property type="match status" value="1"/>
</dbReference>
<dbReference type="AlphaFoldDB" id="A0A0K9PUL1"/>
<evidence type="ECO:0000256" key="2">
    <source>
        <dbReference type="ARBA" id="ARBA00022857"/>
    </source>
</evidence>
<sequence length="318" mass="35232">MATKILIMGGTGYIGKFIVLASAKSEHPTFAMVRSLEPSSPKKAAIYQSFKDAGVTLIKGDLYDHESLVSAFKQVDIVISTVGSTELKDQVNIIAAIKECGNIKRFFPSEFGNDVDHVEGPNIRCVEPAKSLFGLKAKIRRTIEAEGIPYTYVCPNSCAGYFLPNIGQIGKFDENFSPLPAPREKLDIIGDGTPKAIFVNEEDIGTYTIKAVDDPRTLNKTLCVRPPSNIMSFNDVVSLWEKKIGNTLVKTYLSEEQVLEKTKTSPYPVDLFWAILYSAFIAGVENNFEIEPSFGVEATELYPDVKYTTVDEYLDHFV</sequence>
<dbReference type="PANTHER" id="PTHR43349">
    <property type="entry name" value="PINORESINOL REDUCTASE-RELATED"/>
    <property type="match status" value="1"/>
</dbReference>
<evidence type="ECO:0000313" key="5">
    <source>
        <dbReference type="EMBL" id="KMZ72723.1"/>
    </source>
</evidence>
<dbReference type="GO" id="GO:0050664">
    <property type="term" value="F:oxidoreductase activity, acting on NAD(P)H, oxygen as acceptor"/>
    <property type="evidence" value="ECO:0000318"/>
    <property type="project" value="GO_Central"/>
</dbReference>
<name>A0A0K9PUL1_ZOSMR</name>
<feature type="domain" description="NmrA-like" evidence="4">
    <location>
        <begin position="3"/>
        <end position="314"/>
    </location>
</feature>
<dbReference type="InterPro" id="IPR045312">
    <property type="entry name" value="PCBER-like"/>
</dbReference>
<comment type="similarity">
    <text evidence="1">Belongs to the NmrA-type oxidoreductase family. Isoflavone reductase subfamily.</text>
</comment>
<keyword evidence="6" id="KW-1185">Reference proteome</keyword>
<protein>
    <submittedName>
        <fullName evidence="5">Isoflavone reductase-like protein</fullName>
    </submittedName>
</protein>
<accession>A0A0K9PUL1</accession>
<organism evidence="5 6">
    <name type="scientific">Zostera marina</name>
    <name type="common">Eelgrass</name>
    <dbReference type="NCBI Taxonomy" id="29655"/>
    <lineage>
        <taxon>Eukaryota</taxon>
        <taxon>Viridiplantae</taxon>
        <taxon>Streptophyta</taxon>
        <taxon>Embryophyta</taxon>
        <taxon>Tracheophyta</taxon>
        <taxon>Spermatophyta</taxon>
        <taxon>Magnoliopsida</taxon>
        <taxon>Liliopsida</taxon>
        <taxon>Zosteraceae</taxon>
        <taxon>Zostera</taxon>
    </lineage>
</organism>
<evidence type="ECO:0000256" key="1">
    <source>
        <dbReference type="ARBA" id="ARBA00005725"/>
    </source>
</evidence>
<keyword evidence="2" id="KW-0521">NADP</keyword>
<proteinExistence type="inferred from homology"/>
<dbReference type="EMBL" id="LFYR01000620">
    <property type="protein sequence ID" value="KMZ72723.1"/>
    <property type="molecule type" value="Genomic_DNA"/>
</dbReference>